<keyword evidence="11 12" id="KW-0472">Membrane</keyword>
<dbReference type="InterPro" id="IPR003661">
    <property type="entry name" value="HisK_dim/P_dom"/>
</dbReference>
<dbReference type="PROSITE" id="PS50885">
    <property type="entry name" value="HAMP"/>
    <property type="match status" value="1"/>
</dbReference>
<accession>A0A949TYU7</accession>
<evidence type="ECO:0000313" key="16">
    <source>
        <dbReference type="Proteomes" id="UP000694308"/>
    </source>
</evidence>
<reference evidence="15" key="1">
    <citation type="submission" date="2020-12" db="EMBL/GenBank/DDBJ databases">
        <title>Clostridium thailandense sp. nov., a novel acetogenic bacterium isolated from peat land soil in Thailand.</title>
        <authorList>
            <person name="Chaikitkaew S."/>
            <person name="Birkeland N.K."/>
        </authorList>
    </citation>
    <scope>NUCLEOTIDE SEQUENCE</scope>
    <source>
        <strain evidence="15">PL3</strain>
    </source>
</reference>
<feature type="transmembrane region" description="Helical" evidence="12">
    <location>
        <begin position="87"/>
        <end position="109"/>
    </location>
</feature>
<evidence type="ECO:0000259" key="13">
    <source>
        <dbReference type="PROSITE" id="PS50109"/>
    </source>
</evidence>
<protein>
    <recommendedName>
        <fullName evidence="3">histidine kinase</fullName>
        <ecNumber evidence="3">2.7.13.3</ecNumber>
    </recommendedName>
</protein>
<keyword evidence="6" id="KW-0808">Transferase</keyword>
<evidence type="ECO:0000256" key="1">
    <source>
        <dbReference type="ARBA" id="ARBA00000085"/>
    </source>
</evidence>
<dbReference type="SMART" id="SM00388">
    <property type="entry name" value="HisKA"/>
    <property type="match status" value="1"/>
</dbReference>
<name>A0A949TYU7_9CLOT</name>
<dbReference type="GO" id="GO:0000155">
    <property type="term" value="F:phosphorelay sensor kinase activity"/>
    <property type="evidence" value="ECO:0007669"/>
    <property type="project" value="InterPro"/>
</dbReference>
<evidence type="ECO:0000256" key="8">
    <source>
        <dbReference type="ARBA" id="ARBA00022777"/>
    </source>
</evidence>
<evidence type="ECO:0000256" key="9">
    <source>
        <dbReference type="ARBA" id="ARBA00022840"/>
    </source>
</evidence>
<keyword evidence="8" id="KW-0418">Kinase</keyword>
<dbReference type="InterPro" id="IPR005467">
    <property type="entry name" value="His_kinase_dom"/>
</dbReference>
<dbReference type="InterPro" id="IPR050398">
    <property type="entry name" value="HssS/ArlS-like"/>
</dbReference>
<dbReference type="CDD" id="cd00075">
    <property type="entry name" value="HATPase"/>
    <property type="match status" value="1"/>
</dbReference>
<dbReference type="SMART" id="SM00387">
    <property type="entry name" value="HATPase_c"/>
    <property type="match status" value="1"/>
</dbReference>
<evidence type="ECO:0000256" key="10">
    <source>
        <dbReference type="ARBA" id="ARBA00023012"/>
    </source>
</evidence>
<evidence type="ECO:0000256" key="7">
    <source>
        <dbReference type="ARBA" id="ARBA00022741"/>
    </source>
</evidence>
<dbReference type="Proteomes" id="UP000694308">
    <property type="component" value="Unassembled WGS sequence"/>
</dbReference>
<proteinExistence type="predicted"/>
<dbReference type="GO" id="GO:0005886">
    <property type="term" value="C:plasma membrane"/>
    <property type="evidence" value="ECO:0007669"/>
    <property type="project" value="UniProtKB-SubCell"/>
</dbReference>
<evidence type="ECO:0000256" key="12">
    <source>
        <dbReference type="SAM" id="Phobius"/>
    </source>
</evidence>
<keyword evidence="12" id="KW-0812">Transmembrane</keyword>
<keyword evidence="10" id="KW-0902">Two-component regulatory system</keyword>
<keyword evidence="9" id="KW-0067">ATP-binding</keyword>
<keyword evidence="5" id="KW-0597">Phosphoprotein</keyword>
<comment type="subcellular location">
    <subcellularLocation>
        <location evidence="2">Cell membrane</location>
        <topology evidence="2">Multi-pass membrane protein</topology>
    </subcellularLocation>
</comment>
<dbReference type="InterPro" id="IPR003660">
    <property type="entry name" value="HAMP_dom"/>
</dbReference>
<dbReference type="PANTHER" id="PTHR45528">
    <property type="entry name" value="SENSOR HISTIDINE KINASE CPXA"/>
    <property type="match status" value="1"/>
</dbReference>
<dbReference type="FunFam" id="3.30.565.10:FF:000006">
    <property type="entry name" value="Sensor histidine kinase WalK"/>
    <property type="match status" value="1"/>
</dbReference>
<comment type="catalytic activity">
    <reaction evidence="1">
        <text>ATP + protein L-histidine = ADP + protein N-phospho-L-histidine.</text>
        <dbReference type="EC" id="2.7.13.3"/>
    </reaction>
</comment>
<dbReference type="EC" id="2.7.13.3" evidence="3"/>
<dbReference type="AlphaFoldDB" id="A0A949TYU7"/>
<evidence type="ECO:0000256" key="5">
    <source>
        <dbReference type="ARBA" id="ARBA00022553"/>
    </source>
</evidence>
<dbReference type="SMART" id="SM00304">
    <property type="entry name" value="HAMP"/>
    <property type="match status" value="1"/>
</dbReference>
<evidence type="ECO:0000313" key="15">
    <source>
        <dbReference type="EMBL" id="MBV7274321.1"/>
    </source>
</evidence>
<dbReference type="PROSITE" id="PS50109">
    <property type="entry name" value="HIS_KIN"/>
    <property type="match status" value="1"/>
</dbReference>
<evidence type="ECO:0000256" key="3">
    <source>
        <dbReference type="ARBA" id="ARBA00012438"/>
    </source>
</evidence>
<sequence>MNNIKFIFRCIFKIIKFLFLSIKFTLNFLSRNIDRVIENILNKLRFSITFKITITYILTFIIVFSLMSAGILGSFKYYIESGAKDDYLSILIAILATCNIIGLIVIIIIGSRASKKFLSPVYTMTETVKEISINALDKRLDVRGSKNELKDLAKTFNDMLDRLQVSVEKQNQFVSDASHELRTPISVIQGYASLLDRWGKNDKEVLEESIEAIKSESESMKDLIEKLLFLARGDKHSQKVEKQKFMLNELIDEILKETKMIDTSHDIQGEYNYVLEINADKKLVKEALRVFIDNSTKYTPEGGSIRLDSYRKDDNVIITIGDTGMGISDKDLPHIFDRFYRADKSRTKTNGGTGLGLAIAKWIIDQHNGEIEVWSKVDIGTVVKISLPLK</sequence>
<dbReference type="CDD" id="cd06225">
    <property type="entry name" value="HAMP"/>
    <property type="match status" value="1"/>
</dbReference>
<dbReference type="Pfam" id="PF02518">
    <property type="entry name" value="HATPase_c"/>
    <property type="match status" value="1"/>
</dbReference>
<dbReference type="InterPro" id="IPR003594">
    <property type="entry name" value="HATPase_dom"/>
</dbReference>
<gene>
    <name evidence="15" type="ORF">I6U48_15560</name>
</gene>
<keyword evidence="12" id="KW-1133">Transmembrane helix</keyword>
<feature type="domain" description="HAMP" evidence="14">
    <location>
        <begin position="115"/>
        <end position="168"/>
    </location>
</feature>
<keyword evidence="16" id="KW-1185">Reference proteome</keyword>
<evidence type="ECO:0000256" key="11">
    <source>
        <dbReference type="ARBA" id="ARBA00023136"/>
    </source>
</evidence>
<dbReference type="Pfam" id="PF00512">
    <property type="entry name" value="HisKA"/>
    <property type="match status" value="1"/>
</dbReference>
<evidence type="ECO:0000256" key="2">
    <source>
        <dbReference type="ARBA" id="ARBA00004651"/>
    </source>
</evidence>
<evidence type="ECO:0000256" key="6">
    <source>
        <dbReference type="ARBA" id="ARBA00022679"/>
    </source>
</evidence>
<feature type="transmembrane region" description="Helical" evidence="12">
    <location>
        <begin position="50"/>
        <end position="75"/>
    </location>
</feature>
<keyword evidence="4" id="KW-1003">Cell membrane</keyword>
<evidence type="ECO:0000259" key="14">
    <source>
        <dbReference type="PROSITE" id="PS50885"/>
    </source>
</evidence>
<comment type="caution">
    <text evidence="15">The sequence shown here is derived from an EMBL/GenBank/DDBJ whole genome shotgun (WGS) entry which is preliminary data.</text>
</comment>
<evidence type="ECO:0000256" key="4">
    <source>
        <dbReference type="ARBA" id="ARBA00022475"/>
    </source>
</evidence>
<dbReference type="FunFam" id="1.10.287.130:FF:000001">
    <property type="entry name" value="Two-component sensor histidine kinase"/>
    <property type="match status" value="1"/>
</dbReference>
<feature type="transmembrane region" description="Helical" evidence="12">
    <location>
        <begin position="6"/>
        <end position="29"/>
    </location>
</feature>
<feature type="domain" description="Histidine kinase" evidence="13">
    <location>
        <begin position="176"/>
        <end position="390"/>
    </location>
</feature>
<dbReference type="Pfam" id="PF00672">
    <property type="entry name" value="HAMP"/>
    <property type="match status" value="1"/>
</dbReference>
<keyword evidence="7" id="KW-0547">Nucleotide-binding</keyword>
<dbReference type="CDD" id="cd00082">
    <property type="entry name" value="HisKA"/>
    <property type="match status" value="1"/>
</dbReference>
<dbReference type="EMBL" id="JAEEGC010000072">
    <property type="protein sequence ID" value="MBV7274321.1"/>
    <property type="molecule type" value="Genomic_DNA"/>
</dbReference>
<organism evidence="15 16">
    <name type="scientific">Clostridium thailandense</name>
    <dbReference type="NCBI Taxonomy" id="2794346"/>
    <lineage>
        <taxon>Bacteria</taxon>
        <taxon>Bacillati</taxon>
        <taxon>Bacillota</taxon>
        <taxon>Clostridia</taxon>
        <taxon>Eubacteriales</taxon>
        <taxon>Clostridiaceae</taxon>
        <taxon>Clostridium</taxon>
    </lineage>
</organism>
<dbReference type="GO" id="GO:0005524">
    <property type="term" value="F:ATP binding"/>
    <property type="evidence" value="ECO:0007669"/>
    <property type="project" value="UniProtKB-KW"/>
</dbReference>
<dbReference type="PANTHER" id="PTHR45528:SF1">
    <property type="entry name" value="SENSOR HISTIDINE KINASE CPXA"/>
    <property type="match status" value="1"/>
</dbReference>